<dbReference type="InterPro" id="IPR000719">
    <property type="entry name" value="Prot_kinase_dom"/>
</dbReference>
<dbReference type="AlphaFoldDB" id="D0LUZ2"/>
<evidence type="ECO:0000313" key="7">
    <source>
        <dbReference type="EMBL" id="ACY15833.1"/>
    </source>
</evidence>
<dbReference type="InterPro" id="IPR008266">
    <property type="entry name" value="Tyr_kinase_AS"/>
</dbReference>
<evidence type="ECO:0000256" key="2">
    <source>
        <dbReference type="ARBA" id="ARBA00022741"/>
    </source>
</evidence>
<evidence type="ECO:0000256" key="3">
    <source>
        <dbReference type="ARBA" id="ARBA00022777"/>
    </source>
</evidence>
<dbReference type="Gene3D" id="1.10.510.10">
    <property type="entry name" value="Transferase(Phosphotransferase) domain 1"/>
    <property type="match status" value="1"/>
</dbReference>
<proteinExistence type="predicted"/>
<evidence type="ECO:0000313" key="8">
    <source>
        <dbReference type="Proteomes" id="UP000001880"/>
    </source>
</evidence>
<evidence type="ECO:0000259" key="6">
    <source>
        <dbReference type="PROSITE" id="PS50011"/>
    </source>
</evidence>
<dbReference type="PANTHER" id="PTHR43289">
    <property type="entry name" value="MITOGEN-ACTIVATED PROTEIN KINASE KINASE KINASE 20-RELATED"/>
    <property type="match status" value="1"/>
</dbReference>
<dbReference type="InterPro" id="IPR011009">
    <property type="entry name" value="Kinase-like_dom_sf"/>
</dbReference>
<keyword evidence="8" id="KW-1185">Reference proteome</keyword>
<dbReference type="PROSITE" id="PS00109">
    <property type="entry name" value="PROTEIN_KINASE_TYR"/>
    <property type="match status" value="1"/>
</dbReference>
<dbReference type="Proteomes" id="UP000001880">
    <property type="component" value="Chromosome"/>
</dbReference>
<dbReference type="HOGENOM" id="CLU_629719_0_0_7"/>
<dbReference type="KEGG" id="hoh:Hoch_3331"/>
<gene>
    <name evidence="7" type="ordered locus">Hoch_3331</name>
</gene>
<keyword evidence="4" id="KW-0067">ATP-binding</keyword>
<dbReference type="CDD" id="cd14014">
    <property type="entry name" value="STKc_PknB_like"/>
    <property type="match status" value="1"/>
</dbReference>
<feature type="domain" description="Protein kinase" evidence="6">
    <location>
        <begin position="1"/>
        <end position="265"/>
    </location>
</feature>
<protein>
    <submittedName>
        <fullName evidence="7">Serine/threonine protein kinase</fullName>
    </submittedName>
</protein>
<dbReference type="eggNOG" id="COG0515">
    <property type="taxonomic scope" value="Bacteria"/>
</dbReference>
<dbReference type="EMBL" id="CP001804">
    <property type="protein sequence ID" value="ACY15833.1"/>
    <property type="molecule type" value="Genomic_DNA"/>
</dbReference>
<dbReference type="PROSITE" id="PS50011">
    <property type="entry name" value="PROTEIN_KINASE_DOM"/>
    <property type="match status" value="1"/>
</dbReference>
<dbReference type="SUPFAM" id="SSF56112">
    <property type="entry name" value="Protein kinase-like (PK-like)"/>
    <property type="match status" value="1"/>
</dbReference>
<keyword evidence="1" id="KW-0808">Transferase</keyword>
<dbReference type="Gene3D" id="3.30.200.20">
    <property type="entry name" value="Phosphorylase Kinase, domain 1"/>
    <property type="match status" value="1"/>
</dbReference>
<feature type="region of interest" description="Disordered" evidence="5">
    <location>
        <begin position="394"/>
        <end position="435"/>
    </location>
</feature>
<accession>D0LUZ2</accession>
<dbReference type="GO" id="GO:0004674">
    <property type="term" value="F:protein serine/threonine kinase activity"/>
    <property type="evidence" value="ECO:0007669"/>
    <property type="project" value="UniProtKB-KW"/>
</dbReference>
<sequence>MAEIYRAKTFDAQGNAHWVAVKRVLGHLAEDEDFIQMLVDEAKIASQIRHPNIARVYEFTQAHAEYFIAMEHVDGKDLRSILERCRETEQILPPDHAAYIAAEVATALHAAHNVLDHSGRPLGIVHRDVSPSNVLCAYSGEVKLCDFGIAKASLSRVQTKTGVIKGKIKYMSPEQALGHKVDHRSDIFSLGACLYEMLTRMPPFAASNEMDLIIRVRDAKYRRINQAVDNIPPELEAICDKCLSKKLGHRYQSAGELAGDLQNFLRRHHRTYSRTQFSRYVRTLFATEIDTELRMLEEYVLGDQVDDDLGENLIAPALGPGAEYSKFSPRPTHMLDLRDARGDFAHDPGLDAAEFDLHAADTLILANGKKQRYEQQQAAENQHKIHDPRATASTHFAGDQQRDPRLASTQPGDGGEQHTGSLHAAPTRILRIDKE</sequence>
<dbReference type="Pfam" id="PF00069">
    <property type="entry name" value="Pkinase"/>
    <property type="match status" value="1"/>
</dbReference>
<dbReference type="STRING" id="502025.Hoch_3331"/>
<name>D0LUZ2_HALO1</name>
<keyword evidence="2" id="KW-0547">Nucleotide-binding</keyword>
<keyword evidence="3 7" id="KW-0418">Kinase</keyword>
<reference evidence="7 8" key="1">
    <citation type="journal article" date="2010" name="Stand. Genomic Sci.">
        <title>Complete genome sequence of Haliangium ochraceum type strain (SMP-2).</title>
        <authorList>
            <consortium name="US DOE Joint Genome Institute (JGI-PGF)"/>
            <person name="Ivanova N."/>
            <person name="Daum C."/>
            <person name="Lang E."/>
            <person name="Abt B."/>
            <person name="Kopitz M."/>
            <person name="Saunders E."/>
            <person name="Lapidus A."/>
            <person name="Lucas S."/>
            <person name="Glavina Del Rio T."/>
            <person name="Nolan M."/>
            <person name="Tice H."/>
            <person name="Copeland A."/>
            <person name="Cheng J.F."/>
            <person name="Chen F."/>
            <person name="Bruce D."/>
            <person name="Goodwin L."/>
            <person name="Pitluck S."/>
            <person name="Mavromatis K."/>
            <person name="Pati A."/>
            <person name="Mikhailova N."/>
            <person name="Chen A."/>
            <person name="Palaniappan K."/>
            <person name="Land M."/>
            <person name="Hauser L."/>
            <person name="Chang Y.J."/>
            <person name="Jeffries C.D."/>
            <person name="Detter J.C."/>
            <person name="Brettin T."/>
            <person name="Rohde M."/>
            <person name="Goker M."/>
            <person name="Bristow J."/>
            <person name="Markowitz V."/>
            <person name="Eisen J.A."/>
            <person name="Hugenholtz P."/>
            <person name="Kyrpides N.C."/>
            <person name="Klenk H.P."/>
        </authorList>
    </citation>
    <scope>NUCLEOTIDE SEQUENCE [LARGE SCALE GENOMIC DNA]</scope>
    <source>
        <strain evidence="8">DSM 14365 / CIP 107738 / JCM 11303 / AJ 13395 / SMP-2</strain>
    </source>
</reference>
<evidence type="ECO:0000256" key="5">
    <source>
        <dbReference type="SAM" id="MobiDB-lite"/>
    </source>
</evidence>
<organism evidence="7 8">
    <name type="scientific">Haliangium ochraceum (strain DSM 14365 / JCM 11303 / SMP-2)</name>
    <dbReference type="NCBI Taxonomy" id="502025"/>
    <lineage>
        <taxon>Bacteria</taxon>
        <taxon>Pseudomonadati</taxon>
        <taxon>Myxococcota</taxon>
        <taxon>Polyangia</taxon>
        <taxon>Haliangiales</taxon>
        <taxon>Kofleriaceae</taxon>
        <taxon>Haliangium</taxon>
    </lineage>
</organism>
<evidence type="ECO:0000256" key="4">
    <source>
        <dbReference type="ARBA" id="ARBA00022840"/>
    </source>
</evidence>
<evidence type="ECO:0000256" key="1">
    <source>
        <dbReference type="ARBA" id="ARBA00022679"/>
    </source>
</evidence>
<keyword evidence="7" id="KW-0723">Serine/threonine-protein kinase</keyword>
<dbReference type="GO" id="GO:0005524">
    <property type="term" value="F:ATP binding"/>
    <property type="evidence" value="ECO:0007669"/>
    <property type="project" value="UniProtKB-KW"/>
</dbReference>
<dbReference type="PANTHER" id="PTHR43289:SF6">
    <property type="entry name" value="SERINE_THREONINE-PROTEIN KINASE NEKL-3"/>
    <property type="match status" value="1"/>
</dbReference>